<evidence type="ECO:0000256" key="1">
    <source>
        <dbReference type="SAM" id="SignalP"/>
    </source>
</evidence>
<gene>
    <name evidence="2" type="ORF">I5M27_14855</name>
</gene>
<dbReference type="EMBL" id="JAEHFX010000008">
    <property type="protein sequence ID" value="MBK0404274.1"/>
    <property type="molecule type" value="Genomic_DNA"/>
</dbReference>
<keyword evidence="1" id="KW-0732">Signal</keyword>
<name>A0ABS1C4F6_9BACT</name>
<keyword evidence="3" id="KW-1185">Reference proteome</keyword>
<evidence type="ECO:0000313" key="3">
    <source>
        <dbReference type="Proteomes" id="UP000644147"/>
    </source>
</evidence>
<dbReference type="RefSeq" id="WP_200507115.1">
    <property type="nucleotide sequence ID" value="NZ_JAEHFX010000008.1"/>
</dbReference>
<sequence length="322" mass="35232">MKRFLYAVFFFSLLAGGSAMAQQKPQFSHYGFNGMYLSPGYSGMRNATEFNMIGRYQWFNYDGDFDEGGSPKTALFNVSIPVRAIKGGIGVNLLAEEYGATKVKTGSLSYAYHLALGSGKLGIGGQAIVTNLSKGDYRYMDAGDPHIPFNSNDTKFDLGAGLWYQADKYYVGVGADNLMGSKYQFEAEKVLGKDGTASLTSARHLYLTAGYDIDASASVVVTPTALVKYDLNSDPSFDLGARGTFNGKYWVGLNYRHQEAVTGMAGISFMKDNAIRLGYAFDLTTFGEEAKEMGSHEIMLSYRIPQSPLATKPAIRTPRYSF</sequence>
<dbReference type="Pfam" id="PF11751">
    <property type="entry name" value="PorP_SprF"/>
    <property type="match status" value="1"/>
</dbReference>
<feature type="chain" id="PRO_5046187841" evidence="1">
    <location>
        <begin position="22"/>
        <end position="322"/>
    </location>
</feature>
<accession>A0ABS1C4F6</accession>
<dbReference type="Proteomes" id="UP000644147">
    <property type="component" value="Unassembled WGS sequence"/>
</dbReference>
<feature type="signal peptide" evidence="1">
    <location>
        <begin position="1"/>
        <end position="21"/>
    </location>
</feature>
<evidence type="ECO:0000313" key="2">
    <source>
        <dbReference type="EMBL" id="MBK0404274.1"/>
    </source>
</evidence>
<dbReference type="InterPro" id="IPR019861">
    <property type="entry name" value="PorP/SprF_Bacteroidetes"/>
</dbReference>
<reference evidence="2 3" key="1">
    <citation type="submission" date="2020-12" db="EMBL/GenBank/DDBJ databases">
        <title>Bacterial novel species Adhaeribacter sp. BT258 isolated from soil.</title>
        <authorList>
            <person name="Jung H.-Y."/>
        </authorList>
    </citation>
    <scope>NUCLEOTIDE SEQUENCE [LARGE SCALE GENOMIC DNA]</scope>
    <source>
        <strain evidence="2 3">BT258</strain>
    </source>
</reference>
<dbReference type="NCBIfam" id="TIGR03519">
    <property type="entry name" value="T9SS_PorP_fam"/>
    <property type="match status" value="1"/>
</dbReference>
<proteinExistence type="predicted"/>
<protein>
    <submittedName>
        <fullName evidence="2">Type IX secretion system membrane protein PorP/SprF</fullName>
    </submittedName>
</protein>
<organism evidence="2 3">
    <name type="scientific">Adhaeribacter terrigena</name>
    <dbReference type="NCBI Taxonomy" id="2793070"/>
    <lineage>
        <taxon>Bacteria</taxon>
        <taxon>Pseudomonadati</taxon>
        <taxon>Bacteroidota</taxon>
        <taxon>Cytophagia</taxon>
        <taxon>Cytophagales</taxon>
        <taxon>Hymenobacteraceae</taxon>
        <taxon>Adhaeribacter</taxon>
    </lineage>
</organism>
<comment type="caution">
    <text evidence="2">The sequence shown here is derived from an EMBL/GenBank/DDBJ whole genome shotgun (WGS) entry which is preliminary data.</text>
</comment>